<evidence type="ECO:0000313" key="22">
    <source>
        <dbReference type="EMBL" id="RMY75614.1"/>
    </source>
</evidence>
<evidence type="ECO:0000256" key="19">
    <source>
        <dbReference type="ARBA" id="ARBA00030876"/>
    </source>
</evidence>
<dbReference type="PANTHER" id="PTHR11136:SF5">
    <property type="entry name" value="FOLYLPOLYGLUTAMATE SYNTHASE, MITOCHONDRIAL"/>
    <property type="match status" value="1"/>
</dbReference>
<evidence type="ECO:0000256" key="13">
    <source>
        <dbReference type="ARBA" id="ARBA00022792"/>
    </source>
</evidence>
<dbReference type="PANTHER" id="PTHR11136">
    <property type="entry name" value="FOLYLPOLYGLUTAMATE SYNTHASE-RELATED"/>
    <property type="match status" value="1"/>
</dbReference>
<keyword evidence="17" id="KW-0472">Membrane</keyword>
<comment type="caution">
    <text evidence="22">The sequence shown here is derived from an EMBL/GenBank/DDBJ whole genome shotgun (WGS) entry which is preliminary data.</text>
</comment>
<dbReference type="Gene3D" id="3.40.1190.10">
    <property type="entry name" value="Mur-like, catalytic domain"/>
    <property type="match status" value="1"/>
</dbReference>
<dbReference type="GO" id="GO:0046872">
    <property type="term" value="F:metal ion binding"/>
    <property type="evidence" value="ECO:0007669"/>
    <property type="project" value="UniProtKB-KW"/>
</dbReference>
<dbReference type="SUPFAM" id="SSF53244">
    <property type="entry name" value="MurD-like peptide ligases, peptide-binding domain"/>
    <property type="match status" value="1"/>
</dbReference>
<dbReference type="NCBIfam" id="TIGR01499">
    <property type="entry name" value="folC"/>
    <property type="match status" value="1"/>
</dbReference>
<keyword evidence="15" id="KW-0460">Magnesium</keyword>
<keyword evidence="14" id="KW-0067">ATP-binding</keyword>
<comment type="catalytic activity">
    <reaction evidence="20">
        <text>(6S)-5,6,7,8-tetrahydrofolyl-(gamma-L-Glu)(n) + L-glutamate + ATP = (6S)-5,6,7,8-tetrahydrofolyl-(gamma-L-Glu)(n+1) + ADP + phosphate + H(+)</text>
        <dbReference type="Rhea" id="RHEA:10580"/>
        <dbReference type="Rhea" id="RHEA-COMP:14738"/>
        <dbReference type="Rhea" id="RHEA-COMP:14740"/>
        <dbReference type="ChEBI" id="CHEBI:15378"/>
        <dbReference type="ChEBI" id="CHEBI:29985"/>
        <dbReference type="ChEBI" id="CHEBI:30616"/>
        <dbReference type="ChEBI" id="CHEBI:43474"/>
        <dbReference type="ChEBI" id="CHEBI:141005"/>
        <dbReference type="ChEBI" id="CHEBI:456216"/>
        <dbReference type="EC" id="6.3.2.17"/>
    </reaction>
</comment>
<dbReference type="Gene3D" id="3.90.190.20">
    <property type="entry name" value="Mur ligase, C-terminal domain"/>
    <property type="match status" value="1"/>
</dbReference>
<keyword evidence="10" id="KW-0436">Ligase</keyword>
<evidence type="ECO:0000256" key="20">
    <source>
        <dbReference type="ARBA" id="ARBA00047493"/>
    </source>
</evidence>
<evidence type="ECO:0000256" key="3">
    <source>
        <dbReference type="ARBA" id="ARBA00004305"/>
    </source>
</evidence>
<comment type="cofactor">
    <cofactor evidence="1">
        <name>a monovalent cation</name>
        <dbReference type="ChEBI" id="CHEBI:60242"/>
    </cofactor>
</comment>
<keyword evidence="11" id="KW-0479">Metal-binding</keyword>
<dbReference type="OrthoDB" id="5212574at2759"/>
<evidence type="ECO:0000256" key="5">
    <source>
        <dbReference type="ARBA" id="ARBA00005150"/>
    </source>
</evidence>
<evidence type="ECO:0000256" key="4">
    <source>
        <dbReference type="ARBA" id="ARBA00004496"/>
    </source>
</evidence>
<dbReference type="GO" id="GO:0005759">
    <property type="term" value="C:mitochondrial matrix"/>
    <property type="evidence" value="ECO:0007669"/>
    <property type="project" value="UniProtKB-SubCell"/>
</dbReference>
<evidence type="ECO:0000256" key="18">
    <source>
        <dbReference type="ARBA" id="ARBA00030592"/>
    </source>
</evidence>
<keyword evidence="8" id="KW-0963">Cytoplasm</keyword>
<dbReference type="InterPro" id="IPR018109">
    <property type="entry name" value="Folylpolyglutamate_synth_CS"/>
</dbReference>
<accession>A0A3M7EHQ7</accession>
<dbReference type="GO" id="GO:0005524">
    <property type="term" value="F:ATP binding"/>
    <property type="evidence" value="ECO:0007669"/>
    <property type="project" value="UniProtKB-KW"/>
</dbReference>
<evidence type="ECO:0000256" key="21">
    <source>
        <dbReference type="SAM" id="MobiDB-lite"/>
    </source>
</evidence>
<dbReference type="InterPro" id="IPR036615">
    <property type="entry name" value="Mur_ligase_C_dom_sf"/>
</dbReference>
<protein>
    <recommendedName>
        <fullName evidence="7">tetrahydrofolate synthase</fullName>
        <ecNumber evidence="7">6.3.2.17</ecNumber>
    </recommendedName>
    <alternativeName>
        <fullName evidence="19">Folylpoly-gamma-glutamate synthetase</fullName>
    </alternativeName>
    <alternativeName>
        <fullName evidence="18">Tetrahydrofolylpolyglutamate synthase</fullName>
    </alternativeName>
</protein>
<dbReference type="GO" id="GO:0005829">
    <property type="term" value="C:cytosol"/>
    <property type="evidence" value="ECO:0007669"/>
    <property type="project" value="TreeGrafter"/>
</dbReference>
<name>A0A3M7EHQ7_HORWE</name>
<dbReference type="PROSITE" id="PS01012">
    <property type="entry name" value="FOLYLPOLYGLU_SYNT_2"/>
    <property type="match status" value="1"/>
</dbReference>
<dbReference type="UniPathway" id="UPA00850"/>
<evidence type="ECO:0000256" key="10">
    <source>
        <dbReference type="ARBA" id="ARBA00022598"/>
    </source>
</evidence>
<comment type="pathway">
    <text evidence="5">Cofactor biosynthesis; tetrahydrofolylpolyglutamate biosynthesis.</text>
</comment>
<feature type="region of interest" description="Disordered" evidence="21">
    <location>
        <begin position="1141"/>
        <end position="1171"/>
    </location>
</feature>
<dbReference type="GO" id="GO:0005743">
    <property type="term" value="C:mitochondrial inner membrane"/>
    <property type="evidence" value="ECO:0007669"/>
    <property type="project" value="UniProtKB-SubCell"/>
</dbReference>
<dbReference type="InterPro" id="IPR001645">
    <property type="entry name" value="Folylpolyglutamate_synth"/>
</dbReference>
<keyword evidence="16" id="KW-0496">Mitochondrion</keyword>
<sequence length="1300" mass="146503">MYSVAKYARDYNGAVQALNSLQSNFSIVEAIRKQGPGWNKLAIPEMISWVRRIGYEPSDFDILNPVHIAGTKGKGSTSAFVSSILAQYLPTKRSIHAERLPSSVGLYTSPHLRFVRERIKIDNQPISEALFAKCFWEVWDKLEANPSAPGEQDARNIGGKPVYFHYLTLMALHCYMQAKVGTAVIECGIGGEHDTTNVLSKPSVTGVTSLGIDHQALLGDTIDSIAWHKAGIFKDGVPAYSVPQPDAALEVLDNRARERGTELHVIPEHPALQSTPLGLQGDFQRTNASLAIAISASHLSSLGYSGVPHPLDQTSRLPEEFIKGLEAARLGGRCDLRQDGKLPSLKWYIDGGHTLESIDMAGRWFASTSSRDAKRILIFNQQTRDASALARRLHQTLATATGNAKPFQHAIFCTNTTYANAGYKADLVSINTSKDDVDSLRVQHELAQNYDSIDPEACVHVLGTVEEAVQQARELSGNEAADVLVTGSLHLGGKVFAMASNNNRALVRQVQQTGQWHCISGVACPDVLGPDHVAWEIDPNDEEESPEYYCTDCIAFIFEQAAGVEGMWQPRIGRSELDIEDFAMELNRSHPGLVLRFREHAESQGIPVDERVYCRHPGDVDSDGVPQFCNGLVGRRDPSGSTRTCTFCDEQYCRNYAVPRNPDDGDPNWPNDGHRFWALDLAGLMFRRQDIEYDDAQSRQVPTEYPDAHFSRDQSLDIFQPVEEQDTPYRAYARRVANIHHLFRDGHLANRMRSIFYNEAHQPRAYQVNDEMLPLLAALRHVTTYRHNLAVDFENGRVFSMDEPDILHRILFTHHVHMLRRNFRRFASYTDDIDTGHWLSLRRNPEWRQILLSVLQLRLPPEPNASNPFRERGSRHRNFRNELRQLLRDYFQVAAAETTMGSADGRAGPQAFAIHALNQISWILDRDGFLTLPESFCLRYHLDRVRHTMENLPAAEIAQLERRTHEHQGVWDVVRNVVSATIVVEDLVDEGDDLDGRLRWDEQLHWVRDMLSSIADERFRLSQQEGHSREDPLSRQLAELYQLLRSIDESLGLVAANPEEWAEVNVDPTRHDRDQNIPLLLQLQEFYRARFEARALQPVFHHALKVLYAMLASIGLAHSGSVTPEIGSDLVVASPVREPEYYSHESSPVGNERYAHRPSIDSQDMEDDPAQQNDFQRTAAVLRRIHAGSAAADARPYFDTIAQVVLHEPTETWRREDGRDIWRDLYIFFSELSHTIGIRDILPAAQGDTLGAPSSAKRTVSAHWVSLRDFDRSGRETRRWGQPIAVGEKTGGHLWNPAGG</sequence>
<dbReference type="FunFam" id="3.40.1190.10:FF:000009">
    <property type="entry name" value="Folylpolyglutamate synthase"/>
    <property type="match status" value="1"/>
</dbReference>
<keyword evidence="12" id="KW-0547">Nucleotide-binding</keyword>
<comment type="similarity">
    <text evidence="6">Belongs to the folylpolyglutamate synthase family.</text>
</comment>
<evidence type="ECO:0000313" key="23">
    <source>
        <dbReference type="Proteomes" id="UP000269276"/>
    </source>
</evidence>
<dbReference type="SUPFAM" id="SSF53623">
    <property type="entry name" value="MurD-like peptide ligases, catalytic domain"/>
    <property type="match status" value="1"/>
</dbReference>
<dbReference type="Proteomes" id="UP000269276">
    <property type="component" value="Unassembled WGS sequence"/>
</dbReference>
<dbReference type="EMBL" id="QWIP01000053">
    <property type="protein sequence ID" value="RMY75614.1"/>
    <property type="molecule type" value="Genomic_DNA"/>
</dbReference>
<evidence type="ECO:0000256" key="14">
    <source>
        <dbReference type="ARBA" id="ARBA00022840"/>
    </source>
</evidence>
<dbReference type="GO" id="GO:0006730">
    <property type="term" value="P:one-carbon metabolic process"/>
    <property type="evidence" value="ECO:0007669"/>
    <property type="project" value="UniProtKB-KW"/>
</dbReference>
<dbReference type="InterPro" id="IPR036565">
    <property type="entry name" value="Mur-like_cat_sf"/>
</dbReference>
<evidence type="ECO:0000256" key="17">
    <source>
        <dbReference type="ARBA" id="ARBA00023136"/>
    </source>
</evidence>
<evidence type="ECO:0000256" key="2">
    <source>
        <dbReference type="ARBA" id="ARBA00004273"/>
    </source>
</evidence>
<dbReference type="EC" id="6.3.2.17" evidence="7"/>
<keyword evidence="9" id="KW-0554">One-carbon metabolism</keyword>
<evidence type="ECO:0000256" key="12">
    <source>
        <dbReference type="ARBA" id="ARBA00022741"/>
    </source>
</evidence>
<proteinExistence type="inferred from homology"/>
<evidence type="ECO:0000256" key="1">
    <source>
        <dbReference type="ARBA" id="ARBA00001944"/>
    </source>
</evidence>
<keyword evidence="13" id="KW-0999">Mitochondrion inner membrane</keyword>
<dbReference type="GO" id="GO:0004326">
    <property type="term" value="F:tetrahydrofolylpolyglutamate synthase activity"/>
    <property type="evidence" value="ECO:0007669"/>
    <property type="project" value="UniProtKB-EC"/>
</dbReference>
<comment type="subcellular location">
    <subcellularLocation>
        <location evidence="4">Cytoplasm</location>
    </subcellularLocation>
    <subcellularLocation>
        <location evidence="2">Mitochondrion inner membrane</location>
    </subcellularLocation>
    <subcellularLocation>
        <location evidence="3">Mitochondrion matrix</location>
    </subcellularLocation>
</comment>
<evidence type="ECO:0000256" key="8">
    <source>
        <dbReference type="ARBA" id="ARBA00022490"/>
    </source>
</evidence>
<gene>
    <name evidence="22" type="ORF">D0863_02474</name>
</gene>
<evidence type="ECO:0000256" key="15">
    <source>
        <dbReference type="ARBA" id="ARBA00022842"/>
    </source>
</evidence>
<evidence type="ECO:0000256" key="11">
    <source>
        <dbReference type="ARBA" id="ARBA00022723"/>
    </source>
</evidence>
<evidence type="ECO:0000256" key="16">
    <source>
        <dbReference type="ARBA" id="ARBA00023128"/>
    </source>
</evidence>
<evidence type="ECO:0000256" key="7">
    <source>
        <dbReference type="ARBA" id="ARBA00013025"/>
    </source>
</evidence>
<organism evidence="22 23">
    <name type="scientific">Hortaea werneckii</name>
    <name type="common">Black yeast</name>
    <name type="synonym">Cladosporium werneckii</name>
    <dbReference type="NCBI Taxonomy" id="91943"/>
    <lineage>
        <taxon>Eukaryota</taxon>
        <taxon>Fungi</taxon>
        <taxon>Dikarya</taxon>
        <taxon>Ascomycota</taxon>
        <taxon>Pezizomycotina</taxon>
        <taxon>Dothideomycetes</taxon>
        <taxon>Dothideomycetidae</taxon>
        <taxon>Mycosphaerellales</taxon>
        <taxon>Teratosphaeriaceae</taxon>
        <taxon>Hortaea</taxon>
    </lineage>
</organism>
<reference evidence="22 23" key="1">
    <citation type="journal article" date="2018" name="BMC Genomics">
        <title>Genomic evidence for intraspecific hybridization in a clonal and extremely halotolerant yeast.</title>
        <authorList>
            <person name="Gostincar C."/>
            <person name="Stajich J.E."/>
            <person name="Zupancic J."/>
            <person name="Zalar P."/>
            <person name="Gunde-Cimerman N."/>
        </authorList>
    </citation>
    <scope>NUCLEOTIDE SEQUENCE [LARGE SCALE GENOMIC DNA]</scope>
    <source>
        <strain evidence="22 23">EXF-2682</strain>
    </source>
</reference>
<evidence type="ECO:0000256" key="9">
    <source>
        <dbReference type="ARBA" id="ARBA00022563"/>
    </source>
</evidence>
<evidence type="ECO:0000256" key="6">
    <source>
        <dbReference type="ARBA" id="ARBA00008276"/>
    </source>
</evidence>